<sequence length="391" mass="40178">MKKSSLAVFLLLLTLASQGTWCAAERSHRINGAHLRPHVQVEESHITEGKKLLEIQVPRKLGHEVKFPKRMAIAHKGGSTGGGSTGGTTGGASNVNSGPADTRPRKNAAAMPAPATTTSILALAFSFAIAATWCDAERSHAINGARLRPHLQFEELHVTDGKKLGQAADTDTDTDTDSHKHHDEVKVPMRMAIAHKGGGRGGGVGGGVGGPGGGTGVGGRNVNGAADTRPVHNGRSNAAAMPAPAKATASVLALAFACAIMMKSFLALFLLLLTFASHGTWCAAAADRSHRITTAHLRPHLHVEELHGKKLMEIQVPRKLGHEVKVPKRMAIAHKGGSAGAAAAAGAGGGGVSESRPRNGKNGAATLPAPATTSILALAITCAAVLSSFSF</sequence>
<protein>
    <submittedName>
        <fullName evidence="4">Uncharacterized protein</fullName>
    </submittedName>
</protein>
<proteinExistence type="predicted"/>
<keyword evidence="2" id="KW-0472">Membrane</keyword>
<dbReference type="AlphaFoldDB" id="A0A0E0I9H5"/>
<feature type="transmembrane region" description="Helical" evidence="2">
    <location>
        <begin position="251"/>
        <end position="273"/>
    </location>
</feature>
<evidence type="ECO:0000256" key="1">
    <source>
        <dbReference type="SAM" id="MobiDB-lite"/>
    </source>
</evidence>
<dbReference type="eggNOG" id="ENOG502R3QQ">
    <property type="taxonomic scope" value="Eukaryota"/>
</dbReference>
<dbReference type="Proteomes" id="UP000006591">
    <property type="component" value="Chromosome 8"/>
</dbReference>
<reference evidence="4" key="1">
    <citation type="submission" date="2015-04" db="UniProtKB">
        <authorList>
            <consortium name="EnsemblPlants"/>
        </authorList>
    </citation>
    <scope>IDENTIFICATION</scope>
    <source>
        <strain evidence="4">SL10</strain>
    </source>
</reference>
<organism evidence="4">
    <name type="scientific">Oryza nivara</name>
    <name type="common">Indian wild rice</name>
    <name type="synonym">Oryza sativa f. spontanea</name>
    <dbReference type="NCBI Taxonomy" id="4536"/>
    <lineage>
        <taxon>Eukaryota</taxon>
        <taxon>Viridiplantae</taxon>
        <taxon>Streptophyta</taxon>
        <taxon>Embryophyta</taxon>
        <taxon>Tracheophyta</taxon>
        <taxon>Spermatophyta</taxon>
        <taxon>Magnoliopsida</taxon>
        <taxon>Liliopsida</taxon>
        <taxon>Poales</taxon>
        <taxon>Poaceae</taxon>
        <taxon>BOP clade</taxon>
        <taxon>Oryzoideae</taxon>
        <taxon>Oryzeae</taxon>
        <taxon>Oryzinae</taxon>
        <taxon>Oryza</taxon>
    </lineage>
</organism>
<accession>A0A0E0I9H5</accession>
<name>A0A0E0I9H5_ORYNI</name>
<evidence type="ECO:0000256" key="2">
    <source>
        <dbReference type="SAM" id="Phobius"/>
    </source>
</evidence>
<feature type="signal peptide" evidence="3">
    <location>
        <begin position="1"/>
        <end position="22"/>
    </location>
</feature>
<keyword evidence="2" id="KW-1133">Transmembrane helix</keyword>
<feature type="compositionally biased region" description="Gly residues" evidence="1">
    <location>
        <begin position="78"/>
        <end position="90"/>
    </location>
</feature>
<dbReference type="EnsemblPlants" id="ONIVA08G09170.1">
    <property type="protein sequence ID" value="ONIVA08G09170.1"/>
    <property type="gene ID" value="ONIVA08G09170"/>
</dbReference>
<keyword evidence="2" id="KW-0812">Transmembrane</keyword>
<evidence type="ECO:0000256" key="3">
    <source>
        <dbReference type="SAM" id="SignalP"/>
    </source>
</evidence>
<feature type="region of interest" description="Disordered" evidence="1">
    <location>
        <begin position="74"/>
        <end position="109"/>
    </location>
</feature>
<keyword evidence="3" id="KW-0732">Signal</keyword>
<feature type="chain" id="PRO_5002362505" evidence="3">
    <location>
        <begin position="23"/>
        <end position="391"/>
    </location>
</feature>
<feature type="transmembrane region" description="Helical" evidence="2">
    <location>
        <begin position="365"/>
        <end position="389"/>
    </location>
</feature>
<reference evidence="4" key="2">
    <citation type="submission" date="2018-04" db="EMBL/GenBank/DDBJ databases">
        <title>OnivRS2 (Oryza nivara Reference Sequence Version 2).</title>
        <authorList>
            <person name="Zhang J."/>
            <person name="Kudrna D."/>
            <person name="Lee S."/>
            <person name="Talag J."/>
            <person name="Rajasekar S."/>
            <person name="Welchert J."/>
            <person name="Hsing Y.-I."/>
            <person name="Wing R.A."/>
        </authorList>
    </citation>
    <scope>NUCLEOTIDE SEQUENCE [LARGE SCALE GENOMIC DNA]</scope>
    <source>
        <strain evidence="4">SL10</strain>
    </source>
</reference>
<keyword evidence="5" id="KW-1185">Reference proteome</keyword>
<evidence type="ECO:0000313" key="4">
    <source>
        <dbReference type="EnsemblPlants" id="ONIVA08G09170.1"/>
    </source>
</evidence>
<evidence type="ECO:0000313" key="5">
    <source>
        <dbReference type="Proteomes" id="UP000006591"/>
    </source>
</evidence>
<dbReference type="Gramene" id="ONIVA08G09170.1">
    <property type="protein sequence ID" value="ONIVA08G09170.1"/>
    <property type="gene ID" value="ONIVA08G09170"/>
</dbReference>